<sequence length="200" mass="22837">MPFSYIGAPPFWGEGIAGVIIHGIHLKNSGGTLTNVAYEGQICGRLYESSTDRRLMLNAIYCDEYEKKSSEQVYATFQKIDRILRTFGFQYKEVLRTWIYIPEILDYYAAFNKARNQFFEELNILPKLDEVNDFERIFMPASTGVGCENPYSNVALFDVYAISKSVRGSELKIYIETGSEQRSAYRYGSAFSRSIIVSAQ</sequence>
<comment type="caution">
    <text evidence="1">The sequence shown here is derived from an EMBL/GenBank/DDBJ whole genome shotgun (WGS) entry which is preliminary data.</text>
</comment>
<accession>A0A7W3SZ95</accession>
<organism evidence="1 2">
    <name type="scientific">Fontibacillus solani</name>
    <dbReference type="NCBI Taxonomy" id="1572857"/>
    <lineage>
        <taxon>Bacteria</taxon>
        <taxon>Bacillati</taxon>
        <taxon>Bacillota</taxon>
        <taxon>Bacilli</taxon>
        <taxon>Bacillales</taxon>
        <taxon>Paenibacillaceae</taxon>
        <taxon>Fontibacillus</taxon>
    </lineage>
</organism>
<dbReference type="Pfam" id="PF01042">
    <property type="entry name" value="Ribonuc_L-PSP"/>
    <property type="match status" value="1"/>
</dbReference>
<dbReference type="InterPro" id="IPR006175">
    <property type="entry name" value="YjgF/YER057c/UK114"/>
</dbReference>
<protein>
    <submittedName>
        <fullName evidence="1">Enamine deaminase RidA (YjgF/YER057c/UK114 family)</fullName>
    </submittedName>
</protein>
<dbReference type="SUPFAM" id="SSF55298">
    <property type="entry name" value="YjgF-like"/>
    <property type="match status" value="1"/>
</dbReference>
<dbReference type="EMBL" id="JACJIP010000062">
    <property type="protein sequence ID" value="MBA9088673.1"/>
    <property type="molecule type" value="Genomic_DNA"/>
</dbReference>
<dbReference type="Gene3D" id="3.30.1330.40">
    <property type="entry name" value="RutC-like"/>
    <property type="match status" value="1"/>
</dbReference>
<evidence type="ECO:0000313" key="2">
    <source>
        <dbReference type="Proteomes" id="UP000567067"/>
    </source>
</evidence>
<dbReference type="InterPro" id="IPR035959">
    <property type="entry name" value="RutC-like_sf"/>
</dbReference>
<evidence type="ECO:0000313" key="1">
    <source>
        <dbReference type="EMBL" id="MBA9088673.1"/>
    </source>
</evidence>
<gene>
    <name evidence="1" type="ORF">FHR92_005191</name>
</gene>
<dbReference type="RefSeq" id="WP_182540417.1">
    <property type="nucleotide sequence ID" value="NZ_JACJIP010000062.1"/>
</dbReference>
<dbReference type="Proteomes" id="UP000567067">
    <property type="component" value="Unassembled WGS sequence"/>
</dbReference>
<reference evidence="1 2" key="1">
    <citation type="submission" date="2020-08" db="EMBL/GenBank/DDBJ databases">
        <title>Genomic Encyclopedia of Type Strains, Phase III (KMG-III): the genomes of soil and plant-associated and newly described type strains.</title>
        <authorList>
            <person name="Whitman W."/>
        </authorList>
    </citation>
    <scope>NUCLEOTIDE SEQUENCE [LARGE SCALE GENOMIC DNA]</scope>
    <source>
        <strain evidence="1 2">CECT 8693</strain>
    </source>
</reference>
<name>A0A7W3SZ95_9BACL</name>
<proteinExistence type="predicted"/>
<keyword evidence="2" id="KW-1185">Reference proteome</keyword>
<dbReference type="AlphaFoldDB" id="A0A7W3SZ95"/>